<accession>A0ABT5VTQ9</accession>
<dbReference type="EMBL" id="JAKJSC010000002">
    <property type="protein sequence ID" value="MDE5418712.1"/>
    <property type="molecule type" value="Genomic_DNA"/>
</dbReference>
<reference evidence="7 8" key="1">
    <citation type="submission" date="2022-01" db="EMBL/GenBank/DDBJ databases">
        <title>Labilibaculum sp. nov, a marine bacterium isolated from Antarctica.</title>
        <authorList>
            <person name="Dai W."/>
        </authorList>
    </citation>
    <scope>NUCLEOTIDE SEQUENCE [LARGE SCALE GENOMIC DNA]</scope>
    <source>
        <strain evidence="7 8">DW002</strain>
    </source>
</reference>
<evidence type="ECO:0000256" key="1">
    <source>
        <dbReference type="ARBA" id="ARBA00004141"/>
    </source>
</evidence>
<sequence>MTIYSTYKHLFQLFIQAGQEWKQIAQERYTPKEIFIQLILPLLVIMGTCNFLGYQLFEQNPAQHIQMHLFSASATFLFSIVSFYISTLLIAKFAHYETKQERFTKAFTLVGYSFVPGIIFNSLAFLLPSINYLTILGLFSFFILYKGIGPMLNIPEDKKSGYFTFILIGLLSVYAVLGAFFIGIASYLGF</sequence>
<organism evidence="7 8">
    <name type="scientific">Paralabilibaculum antarcticum</name>
    <dbReference type="NCBI Taxonomy" id="2912572"/>
    <lineage>
        <taxon>Bacteria</taxon>
        <taxon>Pseudomonadati</taxon>
        <taxon>Bacteroidota</taxon>
        <taxon>Bacteroidia</taxon>
        <taxon>Marinilabiliales</taxon>
        <taxon>Marinifilaceae</taxon>
        <taxon>Paralabilibaculum</taxon>
    </lineage>
</organism>
<feature type="transmembrane region" description="Helical" evidence="5">
    <location>
        <begin position="103"/>
        <end position="124"/>
    </location>
</feature>
<dbReference type="RefSeq" id="WP_275110044.1">
    <property type="nucleotide sequence ID" value="NZ_JAKJSC010000002.1"/>
</dbReference>
<evidence type="ECO:0000313" key="8">
    <source>
        <dbReference type="Proteomes" id="UP001528920"/>
    </source>
</evidence>
<feature type="transmembrane region" description="Helical" evidence="5">
    <location>
        <begin position="34"/>
        <end position="57"/>
    </location>
</feature>
<dbReference type="InterPro" id="IPR006977">
    <property type="entry name" value="Yip1_dom"/>
</dbReference>
<evidence type="ECO:0000256" key="3">
    <source>
        <dbReference type="ARBA" id="ARBA00022989"/>
    </source>
</evidence>
<protein>
    <submittedName>
        <fullName evidence="7">YIP1 family protein</fullName>
    </submittedName>
</protein>
<feature type="domain" description="Yip1" evidence="6">
    <location>
        <begin position="12"/>
        <end position="174"/>
    </location>
</feature>
<feature type="transmembrane region" description="Helical" evidence="5">
    <location>
        <begin position="160"/>
        <end position="188"/>
    </location>
</feature>
<comment type="subcellular location">
    <subcellularLocation>
        <location evidence="1">Membrane</location>
        <topology evidence="1">Multi-pass membrane protein</topology>
    </subcellularLocation>
</comment>
<evidence type="ECO:0000256" key="4">
    <source>
        <dbReference type="ARBA" id="ARBA00023136"/>
    </source>
</evidence>
<feature type="transmembrane region" description="Helical" evidence="5">
    <location>
        <begin position="130"/>
        <end position="148"/>
    </location>
</feature>
<keyword evidence="2 5" id="KW-0812">Transmembrane</keyword>
<evidence type="ECO:0000256" key="2">
    <source>
        <dbReference type="ARBA" id="ARBA00022692"/>
    </source>
</evidence>
<dbReference type="Pfam" id="PF04893">
    <property type="entry name" value="Yip1"/>
    <property type="match status" value="1"/>
</dbReference>
<evidence type="ECO:0000256" key="5">
    <source>
        <dbReference type="SAM" id="Phobius"/>
    </source>
</evidence>
<keyword evidence="8" id="KW-1185">Reference proteome</keyword>
<feature type="transmembrane region" description="Helical" evidence="5">
    <location>
        <begin position="69"/>
        <end position="91"/>
    </location>
</feature>
<evidence type="ECO:0000313" key="7">
    <source>
        <dbReference type="EMBL" id="MDE5418712.1"/>
    </source>
</evidence>
<name>A0ABT5VTQ9_9BACT</name>
<keyword evidence="3 5" id="KW-1133">Transmembrane helix</keyword>
<evidence type="ECO:0000259" key="6">
    <source>
        <dbReference type="Pfam" id="PF04893"/>
    </source>
</evidence>
<gene>
    <name evidence="7" type="ORF">L3049_11900</name>
</gene>
<comment type="caution">
    <text evidence="7">The sequence shown here is derived from an EMBL/GenBank/DDBJ whole genome shotgun (WGS) entry which is preliminary data.</text>
</comment>
<keyword evidence="4 5" id="KW-0472">Membrane</keyword>
<proteinExistence type="predicted"/>
<dbReference type="Proteomes" id="UP001528920">
    <property type="component" value="Unassembled WGS sequence"/>
</dbReference>